<proteinExistence type="predicted"/>
<dbReference type="SUPFAM" id="SSF53335">
    <property type="entry name" value="S-adenosyl-L-methionine-dependent methyltransferases"/>
    <property type="match status" value="1"/>
</dbReference>
<dbReference type="PANTHER" id="PTHR23245:SF36">
    <property type="entry name" value="TRNA (GUANINE(37)-N1)-METHYLTRANSFERASE"/>
    <property type="match status" value="1"/>
</dbReference>
<dbReference type="KEGG" id="dpr:Despr_2531"/>
<gene>
    <name evidence="7" type="ordered locus">Despr_2531</name>
</gene>
<dbReference type="PANTHER" id="PTHR23245">
    <property type="entry name" value="TRNA METHYLTRANSFERASE"/>
    <property type="match status" value="1"/>
</dbReference>
<feature type="domain" description="SAM-dependent methyltransferase TRM5/TYW2-type" evidence="6">
    <location>
        <begin position="23"/>
        <end position="277"/>
    </location>
</feature>
<dbReference type="InterPro" id="IPR030382">
    <property type="entry name" value="MeTrfase_TRM5/TYW2"/>
</dbReference>
<evidence type="ECO:0000259" key="6">
    <source>
        <dbReference type="PROSITE" id="PS51684"/>
    </source>
</evidence>
<evidence type="ECO:0000313" key="8">
    <source>
        <dbReference type="Proteomes" id="UP000006365"/>
    </source>
</evidence>
<dbReference type="GO" id="GO:0005737">
    <property type="term" value="C:cytoplasm"/>
    <property type="evidence" value="ECO:0007669"/>
    <property type="project" value="TreeGrafter"/>
</dbReference>
<dbReference type="CDD" id="cd02440">
    <property type="entry name" value="AdoMet_MTases"/>
    <property type="match status" value="1"/>
</dbReference>
<dbReference type="PROSITE" id="PS51684">
    <property type="entry name" value="SAM_MT_TRM5_TYW2"/>
    <property type="match status" value="1"/>
</dbReference>
<evidence type="ECO:0000256" key="3">
    <source>
        <dbReference type="ARBA" id="ARBA00022679"/>
    </source>
</evidence>
<keyword evidence="4" id="KW-0949">S-adenosyl-L-methionine</keyword>
<keyword evidence="5" id="KW-0819">tRNA processing</keyword>
<keyword evidence="2" id="KW-0489">Methyltransferase</keyword>
<dbReference type="EMBL" id="CP002364">
    <property type="protein sequence ID" value="ADW18668.1"/>
    <property type="molecule type" value="Genomic_DNA"/>
</dbReference>
<dbReference type="InterPro" id="IPR029063">
    <property type="entry name" value="SAM-dependent_MTases_sf"/>
</dbReference>
<evidence type="ECO:0000313" key="7">
    <source>
        <dbReference type="EMBL" id="ADW18668.1"/>
    </source>
</evidence>
<keyword evidence="8" id="KW-1185">Reference proteome</keyword>
<evidence type="ECO:0000256" key="5">
    <source>
        <dbReference type="ARBA" id="ARBA00022694"/>
    </source>
</evidence>
<organism evidence="7 8">
    <name type="scientific">Desulfobulbus propionicus (strain ATCC 33891 / DSM 2032 / VKM B-1956 / 1pr3)</name>
    <dbReference type="NCBI Taxonomy" id="577650"/>
    <lineage>
        <taxon>Bacteria</taxon>
        <taxon>Pseudomonadati</taxon>
        <taxon>Thermodesulfobacteriota</taxon>
        <taxon>Desulfobulbia</taxon>
        <taxon>Desulfobulbales</taxon>
        <taxon>Desulfobulbaceae</taxon>
        <taxon>Desulfobulbus</taxon>
    </lineage>
</organism>
<accession>A0A7U3YNU2</accession>
<sequence length="277" mass="30474">MQLKKTLHRRFPDLDPARLPGGFDRVGDIAVIGIPPEAAAHEREIGEILLEMHPTIRVVARRDGQYGGEFRTRPLRILAGEQRLTTTHRENGVTLHLDLARVYFSVRSAHERARIAALVQPGERVAVLCSGVGPFPLIIGRHSHAAEVIGIEKNPVAHQYAVRNLTANRTKATVRFLEGDAALVLPGLQRRFDRMLIVLPHGGEALLPCALDALKADGSLHFYDMGAKDGHAATMAKVETVCRQHNRCPRPRRVVTCGHCGPATFRFCLDAVIDATV</sequence>
<keyword evidence="3" id="KW-0808">Transferase</keyword>
<evidence type="ECO:0000256" key="2">
    <source>
        <dbReference type="ARBA" id="ARBA00022603"/>
    </source>
</evidence>
<protein>
    <recommendedName>
        <fullName evidence="6">SAM-dependent methyltransferase TRM5/TYW2-type domain-containing protein</fullName>
    </recommendedName>
</protein>
<dbReference type="GO" id="GO:0008175">
    <property type="term" value="F:tRNA methyltransferase activity"/>
    <property type="evidence" value="ECO:0007669"/>
    <property type="project" value="TreeGrafter"/>
</dbReference>
<evidence type="ECO:0000256" key="1">
    <source>
        <dbReference type="ARBA" id="ARBA00022490"/>
    </source>
</evidence>
<reference evidence="7 8" key="1">
    <citation type="journal article" date="2011" name="Stand. Genomic Sci.">
        <title>Complete genome sequence of Desulfobulbus propionicus type strain (1pr3).</title>
        <authorList>
            <person name="Pagani I."/>
            <person name="Lapidus A."/>
            <person name="Nolan M."/>
            <person name="Lucas S."/>
            <person name="Hammon N."/>
            <person name="Deshpande S."/>
            <person name="Cheng J.F."/>
            <person name="Chertkov O."/>
            <person name="Davenport K."/>
            <person name="Tapia R."/>
            <person name="Han C."/>
            <person name="Goodwin L."/>
            <person name="Pitluck S."/>
            <person name="Liolios K."/>
            <person name="Mavromatis K."/>
            <person name="Ivanova N."/>
            <person name="Mikhailova N."/>
            <person name="Pati A."/>
            <person name="Chen A."/>
            <person name="Palaniappan K."/>
            <person name="Land M."/>
            <person name="Hauser L."/>
            <person name="Chang Y.J."/>
            <person name="Jeffries C.D."/>
            <person name="Detter J.C."/>
            <person name="Brambilla E."/>
            <person name="Kannan K.P."/>
            <person name="Djao O.D."/>
            <person name="Rohde M."/>
            <person name="Pukall R."/>
            <person name="Spring S."/>
            <person name="Goker M."/>
            <person name="Sikorski J."/>
            <person name="Woyke T."/>
            <person name="Bristow J."/>
            <person name="Eisen J.A."/>
            <person name="Markowitz V."/>
            <person name="Hugenholtz P."/>
            <person name="Kyrpides N.C."/>
            <person name="Klenk H.P."/>
        </authorList>
    </citation>
    <scope>NUCLEOTIDE SEQUENCE [LARGE SCALE GENOMIC DNA]</scope>
    <source>
        <strain evidence="8">ATCC 33891 / DSM 2032 / 1pr3</strain>
    </source>
</reference>
<dbReference type="GO" id="GO:0002939">
    <property type="term" value="P:tRNA N1-guanine methylation"/>
    <property type="evidence" value="ECO:0007669"/>
    <property type="project" value="TreeGrafter"/>
</dbReference>
<keyword evidence="1" id="KW-0963">Cytoplasm</keyword>
<dbReference type="Gene3D" id="3.40.50.150">
    <property type="entry name" value="Vaccinia Virus protein VP39"/>
    <property type="match status" value="1"/>
</dbReference>
<dbReference type="Pfam" id="PF25133">
    <property type="entry name" value="TYW2_N_2"/>
    <property type="match status" value="1"/>
</dbReference>
<dbReference type="RefSeq" id="WP_015725194.1">
    <property type="nucleotide sequence ID" value="NC_014972.1"/>
</dbReference>
<evidence type="ECO:0000256" key="4">
    <source>
        <dbReference type="ARBA" id="ARBA00022691"/>
    </source>
</evidence>
<dbReference type="AlphaFoldDB" id="A0A7U3YNU2"/>
<dbReference type="Gene3D" id="3.30.300.110">
    <property type="entry name" value="Met-10+ protein-like domains"/>
    <property type="match status" value="1"/>
</dbReference>
<dbReference type="InterPro" id="IPR056743">
    <property type="entry name" value="TRM5-TYW2-like_MTfase"/>
</dbReference>
<dbReference type="Proteomes" id="UP000006365">
    <property type="component" value="Chromosome"/>
</dbReference>
<name>A0A7U3YNU2_DESPD</name>
<dbReference type="InterPro" id="IPR056744">
    <property type="entry name" value="TRM5/TYW2-like_N"/>
</dbReference>
<dbReference type="Pfam" id="PF02475">
    <property type="entry name" value="TRM5-TYW2_MTfase"/>
    <property type="match status" value="1"/>
</dbReference>